<evidence type="ECO:0000313" key="7">
    <source>
        <dbReference type="Proteomes" id="UP000284651"/>
    </source>
</evidence>
<name>A0A395WAV8_9FIRM</name>
<dbReference type="GO" id="GO:0016787">
    <property type="term" value="F:hydrolase activity"/>
    <property type="evidence" value="ECO:0007669"/>
    <property type="project" value="UniProtKB-KW"/>
</dbReference>
<sequence>MSEFIDLYDQNRKLLNREVDRTTYLFQPGEFMMYVLAILENSQGEFLVTQRAFNKKWAAGNWEMPGGGAKSKESSLDAIKREVKEETGLDVKNGGIVYSYFNEDNDRHDNYFVDIYHFKFDFDLSDVQLNTCESINCKCVTLDELISMNQEQSFLHYERIMKALQQEK</sequence>
<dbReference type="AlphaFoldDB" id="A0A395WAV8"/>
<evidence type="ECO:0000259" key="3">
    <source>
        <dbReference type="PROSITE" id="PS51462"/>
    </source>
</evidence>
<dbReference type="Proteomes" id="UP000284651">
    <property type="component" value="Unassembled WGS sequence"/>
</dbReference>
<dbReference type="InterPro" id="IPR000086">
    <property type="entry name" value="NUDIX_hydrolase_dom"/>
</dbReference>
<evidence type="ECO:0000313" key="6">
    <source>
        <dbReference type="Proteomes" id="UP000265489"/>
    </source>
</evidence>
<comment type="cofactor">
    <cofactor evidence="1">
        <name>Mg(2+)</name>
        <dbReference type="ChEBI" id="CHEBI:18420"/>
    </cofactor>
</comment>
<dbReference type="Proteomes" id="UP000265489">
    <property type="component" value="Unassembled WGS sequence"/>
</dbReference>
<keyword evidence="2 4" id="KW-0378">Hydrolase</keyword>
<dbReference type="EMBL" id="QRYQ01000002">
    <property type="protein sequence ID" value="RGU93844.1"/>
    <property type="molecule type" value="Genomic_DNA"/>
</dbReference>
<proteinExistence type="predicted"/>
<evidence type="ECO:0000313" key="4">
    <source>
        <dbReference type="EMBL" id="RGU93844.1"/>
    </source>
</evidence>
<dbReference type="PANTHER" id="PTHR43046:SF14">
    <property type="entry name" value="MUTT_NUDIX FAMILY PROTEIN"/>
    <property type="match status" value="1"/>
</dbReference>
<feature type="domain" description="Nudix hydrolase" evidence="3">
    <location>
        <begin position="30"/>
        <end position="162"/>
    </location>
</feature>
<dbReference type="InterPro" id="IPR015797">
    <property type="entry name" value="NUDIX_hydrolase-like_dom_sf"/>
</dbReference>
<dbReference type="CDD" id="cd04693">
    <property type="entry name" value="NUDIX_Hydrolase"/>
    <property type="match status" value="1"/>
</dbReference>
<evidence type="ECO:0000256" key="1">
    <source>
        <dbReference type="ARBA" id="ARBA00001946"/>
    </source>
</evidence>
<dbReference type="Pfam" id="PF00293">
    <property type="entry name" value="NUDIX"/>
    <property type="match status" value="1"/>
</dbReference>
<evidence type="ECO:0000313" key="5">
    <source>
        <dbReference type="EMBL" id="RGW76858.1"/>
    </source>
</evidence>
<organism evidence="4 6">
    <name type="scientific">Holdemanella biformis</name>
    <dbReference type="NCBI Taxonomy" id="1735"/>
    <lineage>
        <taxon>Bacteria</taxon>
        <taxon>Bacillati</taxon>
        <taxon>Bacillota</taxon>
        <taxon>Erysipelotrichia</taxon>
        <taxon>Erysipelotrichales</taxon>
        <taxon>Erysipelotrichaceae</taxon>
        <taxon>Holdemanella</taxon>
    </lineage>
</organism>
<dbReference type="PROSITE" id="PS00893">
    <property type="entry name" value="NUDIX_BOX"/>
    <property type="match status" value="1"/>
</dbReference>
<evidence type="ECO:0000256" key="2">
    <source>
        <dbReference type="ARBA" id="ARBA00022801"/>
    </source>
</evidence>
<reference evidence="6 7" key="1">
    <citation type="submission" date="2018-08" db="EMBL/GenBank/DDBJ databases">
        <title>A genome reference for cultivated species of the human gut microbiota.</title>
        <authorList>
            <person name="Zou Y."/>
            <person name="Xue W."/>
            <person name="Luo G."/>
        </authorList>
    </citation>
    <scope>NUCLEOTIDE SEQUENCE [LARGE SCALE GENOMIC DNA]</scope>
    <source>
        <strain evidence="5 7">AF10-31</strain>
        <strain evidence="4 6">AF15-20</strain>
    </source>
</reference>
<dbReference type="SUPFAM" id="SSF55811">
    <property type="entry name" value="Nudix"/>
    <property type="match status" value="1"/>
</dbReference>
<dbReference type="InterPro" id="IPR020084">
    <property type="entry name" value="NUDIX_hydrolase_CS"/>
</dbReference>
<dbReference type="Gene3D" id="3.90.79.10">
    <property type="entry name" value="Nucleoside Triphosphate Pyrophosphohydrolase"/>
    <property type="match status" value="1"/>
</dbReference>
<gene>
    <name evidence="5" type="ORF">DWV56_00040</name>
    <name evidence="4" type="ORF">DWW32_02180</name>
</gene>
<dbReference type="PROSITE" id="PS51462">
    <property type="entry name" value="NUDIX"/>
    <property type="match status" value="1"/>
</dbReference>
<comment type="caution">
    <text evidence="4">The sequence shown here is derived from an EMBL/GenBank/DDBJ whole genome shotgun (WGS) entry which is preliminary data.</text>
</comment>
<dbReference type="EMBL" id="QSAT01000001">
    <property type="protein sequence ID" value="RGW76858.1"/>
    <property type="molecule type" value="Genomic_DNA"/>
</dbReference>
<dbReference type="RefSeq" id="WP_118324598.1">
    <property type="nucleotide sequence ID" value="NZ_CAUHCP010000017.1"/>
</dbReference>
<protein>
    <submittedName>
        <fullName evidence="4">NUDIX hydrolase</fullName>
    </submittedName>
</protein>
<dbReference type="GeneID" id="66578649"/>
<dbReference type="PANTHER" id="PTHR43046">
    <property type="entry name" value="GDP-MANNOSE MANNOSYL HYDROLASE"/>
    <property type="match status" value="1"/>
</dbReference>
<accession>A0A395WAV8</accession>